<organism evidence="7 8">
    <name type="scientific">Arthrobacter cavernae</name>
    <dbReference type="NCBI Taxonomy" id="2817681"/>
    <lineage>
        <taxon>Bacteria</taxon>
        <taxon>Bacillati</taxon>
        <taxon>Actinomycetota</taxon>
        <taxon>Actinomycetes</taxon>
        <taxon>Micrococcales</taxon>
        <taxon>Micrococcaceae</taxon>
        <taxon>Arthrobacter</taxon>
    </lineage>
</organism>
<evidence type="ECO:0000256" key="4">
    <source>
        <dbReference type="ARBA" id="ARBA00022801"/>
    </source>
</evidence>
<reference evidence="7" key="1">
    <citation type="submission" date="2021-03" db="EMBL/GenBank/DDBJ databases">
        <title>A new species, PO-11, isolated from a karst cave deposit.</title>
        <authorList>
            <person name="Zhaoxiaoyong W."/>
        </authorList>
    </citation>
    <scope>NUCLEOTIDE SEQUENCE</scope>
    <source>
        <strain evidence="7">PO-11</strain>
    </source>
</reference>
<dbReference type="InterPro" id="IPR017853">
    <property type="entry name" value="GH"/>
</dbReference>
<comment type="caution">
    <text evidence="7">The sequence shown here is derived from an EMBL/GenBank/DDBJ whole genome shotgun (WGS) entry which is preliminary data.</text>
</comment>
<evidence type="ECO:0000313" key="7">
    <source>
        <dbReference type="EMBL" id="MBO1267246.1"/>
    </source>
</evidence>
<dbReference type="GO" id="GO:0005975">
    <property type="term" value="P:carbohydrate metabolic process"/>
    <property type="evidence" value="ECO:0007669"/>
    <property type="project" value="InterPro"/>
</dbReference>
<evidence type="ECO:0000259" key="6">
    <source>
        <dbReference type="Pfam" id="PF00933"/>
    </source>
</evidence>
<evidence type="ECO:0000256" key="1">
    <source>
        <dbReference type="ARBA" id="ARBA00001231"/>
    </source>
</evidence>
<dbReference type="Pfam" id="PF00933">
    <property type="entry name" value="Glyco_hydro_3"/>
    <property type="match status" value="1"/>
</dbReference>
<evidence type="ECO:0000313" key="8">
    <source>
        <dbReference type="Proteomes" id="UP000664164"/>
    </source>
</evidence>
<dbReference type="AlphaFoldDB" id="A0A939HCE4"/>
<dbReference type="GO" id="GO:0004563">
    <property type="term" value="F:beta-N-acetylhexosaminidase activity"/>
    <property type="evidence" value="ECO:0007669"/>
    <property type="project" value="UniProtKB-EC"/>
</dbReference>
<keyword evidence="5" id="KW-0326">Glycosidase</keyword>
<evidence type="ECO:0000256" key="2">
    <source>
        <dbReference type="ARBA" id="ARBA00005336"/>
    </source>
</evidence>
<dbReference type="PANTHER" id="PTHR30480:SF13">
    <property type="entry name" value="BETA-HEXOSAMINIDASE"/>
    <property type="match status" value="1"/>
</dbReference>
<dbReference type="RefSeq" id="WP_207615049.1">
    <property type="nucleotide sequence ID" value="NZ_JAFNLL010000007.1"/>
</dbReference>
<dbReference type="InterPro" id="IPR050226">
    <property type="entry name" value="NagZ_Beta-hexosaminidase"/>
</dbReference>
<dbReference type="GO" id="GO:0009254">
    <property type="term" value="P:peptidoglycan turnover"/>
    <property type="evidence" value="ECO:0007669"/>
    <property type="project" value="TreeGrafter"/>
</dbReference>
<protein>
    <recommendedName>
        <fullName evidence="3">beta-N-acetylhexosaminidase</fullName>
        <ecNumber evidence="3">3.2.1.52</ecNumber>
    </recommendedName>
</protein>
<dbReference type="EC" id="3.2.1.52" evidence="3"/>
<dbReference type="SUPFAM" id="SSF51445">
    <property type="entry name" value="(Trans)glycosidases"/>
    <property type="match status" value="1"/>
</dbReference>
<comment type="catalytic activity">
    <reaction evidence="1">
        <text>Hydrolysis of terminal non-reducing N-acetyl-D-hexosamine residues in N-acetyl-beta-D-hexosaminides.</text>
        <dbReference type="EC" id="3.2.1.52"/>
    </reaction>
</comment>
<dbReference type="PANTHER" id="PTHR30480">
    <property type="entry name" value="BETA-HEXOSAMINIDASE-RELATED"/>
    <property type="match status" value="1"/>
</dbReference>
<dbReference type="InterPro" id="IPR036962">
    <property type="entry name" value="Glyco_hydro_3_N_sf"/>
</dbReference>
<name>A0A939HCE4_9MICC</name>
<dbReference type="Gene3D" id="3.20.20.300">
    <property type="entry name" value="Glycoside hydrolase, family 3, N-terminal domain"/>
    <property type="match status" value="1"/>
</dbReference>
<keyword evidence="8" id="KW-1185">Reference proteome</keyword>
<evidence type="ECO:0000256" key="3">
    <source>
        <dbReference type="ARBA" id="ARBA00012663"/>
    </source>
</evidence>
<dbReference type="InterPro" id="IPR001764">
    <property type="entry name" value="Glyco_hydro_3_N"/>
</dbReference>
<dbReference type="EMBL" id="JAFNLL010000007">
    <property type="protein sequence ID" value="MBO1267246.1"/>
    <property type="molecule type" value="Genomic_DNA"/>
</dbReference>
<sequence>MAPFLSPRHGRRPLAAALMLALPACTAEQPDGGSTPLASDAGAAMGAELAGLGFTIDFAPDADVTIGPQDPTIGSRSMDGDPDAVGRLSTAFGQGLLESGVLPVSKHFPGHGSVTVDSHKSLPVQNDSVAELQARDWKPFEQAVTAGLPMIMMGHIAVPGLEPDVPASVSKAGYAALRGLGFAGVAVTDAMNMAAIEEQYTDDSAALALAAGADLVLMPGDVVRAHAGILAAVGSGALPAARLDEAARRVATMVLWRARVMPKPAGAAPGTGMAVSRAVSAAAVTVLDGPCSDPLIGSSVSLAGGSALERARFTAAAGRAGTSVGRGPLVVLAGYGSGPVSGQIAVSLDAPWPLAGSSAPSKTALHGNSPGAFDVLLAVLTGQATAPGKLPAAVGPYPPGKGCP</sequence>
<keyword evidence="4" id="KW-0378">Hydrolase</keyword>
<dbReference type="Proteomes" id="UP000664164">
    <property type="component" value="Unassembled WGS sequence"/>
</dbReference>
<accession>A0A939HCE4</accession>
<proteinExistence type="inferred from homology"/>
<evidence type="ECO:0000256" key="5">
    <source>
        <dbReference type="ARBA" id="ARBA00023295"/>
    </source>
</evidence>
<comment type="similarity">
    <text evidence="2">Belongs to the glycosyl hydrolase 3 family.</text>
</comment>
<feature type="domain" description="Glycoside hydrolase family 3 N-terminal" evidence="6">
    <location>
        <begin position="35"/>
        <end position="252"/>
    </location>
</feature>
<gene>
    <name evidence="7" type="ORF">J1902_04495</name>
</gene>